<evidence type="ECO:0000313" key="2">
    <source>
        <dbReference type="Proteomes" id="UP000886501"/>
    </source>
</evidence>
<protein>
    <submittedName>
        <fullName evidence="1">Uncharacterized protein</fullName>
    </submittedName>
</protein>
<dbReference type="Proteomes" id="UP000886501">
    <property type="component" value="Unassembled WGS sequence"/>
</dbReference>
<name>A0ACB6Z1P9_THEGA</name>
<sequence length="131" mass="15153">MSPQPLPDCHATRFLAHDWNYYYANIFVDRDMFMRYRGRGVGHLYMWEVEQWLWETGWGCDIPDSDNPETYAAEEDNDQHWQEEAGEGSDLEGESDSDSEDSESDEGDSEGDEEILEDKETLEGAFGYSAF</sequence>
<dbReference type="EMBL" id="MU118236">
    <property type="protein sequence ID" value="KAF9643368.1"/>
    <property type="molecule type" value="Genomic_DNA"/>
</dbReference>
<evidence type="ECO:0000313" key="1">
    <source>
        <dbReference type="EMBL" id="KAF9643368.1"/>
    </source>
</evidence>
<accession>A0ACB6Z1P9</accession>
<keyword evidence="2" id="KW-1185">Reference proteome</keyword>
<gene>
    <name evidence="1" type="ORF">BDM02DRAFT_3191756</name>
</gene>
<proteinExistence type="predicted"/>
<comment type="caution">
    <text evidence="1">The sequence shown here is derived from an EMBL/GenBank/DDBJ whole genome shotgun (WGS) entry which is preliminary data.</text>
</comment>
<reference evidence="1" key="2">
    <citation type="journal article" date="2020" name="Nat. Commun.">
        <title>Large-scale genome sequencing of mycorrhizal fungi provides insights into the early evolution of symbiotic traits.</title>
        <authorList>
            <person name="Miyauchi S."/>
            <person name="Kiss E."/>
            <person name="Kuo A."/>
            <person name="Drula E."/>
            <person name="Kohler A."/>
            <person name="Sanchez-Garcia M."/>
            <person name="Morin E."/>
            <person name="Andreopoulos B."/>
            <person name="Barry K.W."/>
            <person name="Bonito G."/>
            <person name="Buee M."/>
            <person name="Carver A."/>
            <person name="Chen C."/>
            <person name="Cichocki N."/>
            <person name="Clum A."/>
            <person name="Culley D."/>
            <person name="Crous P.W."/>
            <person name="Fauchery L."/>
            <person name="Girlanda M."/>
            <person name="Hayes R.D."/>
            <person name="Keri Z."/>
            <person name="LaButti K."/>
            <person name="Lipzen A."/>
            <person name="Lombard V."/>
            <person name="Magnuson J."/>
            <person name="Maillard F."/>
            <person name="Murat C."/>
            <person name="Nolan M."/>
            <person name="Ohm R.A."/>
            <person name="Pangilinan J."/>
            <person name="Pereira M.F."/>
            <person name="Perotto S."/>
            <person name="Peter M."/>
            <person name="Pfister S."/>
            <person name="Riley R."/>
            <person name="Sitrit Y."/>
            <person name="Stielow J.B."/>
            <person name="Szollosi G."/>
            <person name="Zifcakova L."/>
            <person name="Stursova M."/>
            <person name="Spatafora J.W."/>
            <person name="Tedersoo L."/>
            <person name="Vaario L.M."/>
            <person name="Yamada A."/>
            <person name="Yan M."/>
            <person name="Wang P."/>
            <person name="Xu J."/>
            <person name="Bruns T."/>
            <person name="Baldrian P."/>
            <person name="Vilgalys R."/>
            <person name="Dunand C."/>
            <person name="Henrissat B."/>
            <person name="Grigoriev I.V."/>
            <person name="Hibbett D."/>
            <person name="Nagy L.G."/>
            <person name="Martin F.M."/>
        </authorList>
    </citation>
    <scope>NUCLEOTIDE SEQUENCE</scope>
    <source>
        <strain evidence="1">P2</strain>
    </source>
</reference>
<reference evidence="1" key="1">
    <citation type="submission" date="2019-10" db="EMBL/GenBank/DDBJ databases">
        <authorList>
            <consortium name="DOE Joint Genome Institute"/>
            <person name="Kuo A."/>
            <person name="Miyauchi S."/>
            <person name="Kiss E."/>
            <person name="Drula E."/>
            <person name="Kohler A."/>
            <person name="Sanchez-Garcia M."/>
            <person name="Andreopoulos B."/>
            <person name="Barry K.W."/>
            <person name="Bonito G."/>
            <person name="Buee M."/>
            <person name="Carver A."/>
            <person name="Chen C."/>
            <person name="Cichocki N."/>
            <person name="Clum A."/>
            <person name="Culley D."/>
            <person name="Crous P.W."/>
            <person name="Fauchery L."/>
            <person name="Girlanda M."/>
            <person name="Hayes R."/>
            <person name="Keri Z."/>
            <person name="Labutti K."/>
            <person name="Lipzen A."/>
            <person name="Lombard V."/>
            <person name="Magnuson J."/>
            <person name="Maillard F."/>
            <person name="Morin E."/>
            <person name="Murat C."/>
            <person name="Nolan M."/>
            <person name="Ohm R."/>
            <person name="Pangilinan J."/>
            <person name="Pereira M."/>
            <person name="Perotto S."/>
            <person name="Peter M."/>
            <person name="Riley R."/>
            <person name="Sitrit Y."/>
            <person name="Stielow B."/>
            <person name="Szollosi G."/>
            <person name="Zifcakova L."/>
            <person name="Stursova M."/>
            <person name="Spatafora J.W."/>
            <person name="Tedersoo L."/>
            <person name="Vaario L.-M."/>
            <person name="Yamada A."/>
            <person name="Yan M."/>
            <person name="Wang P."/>
            <person name="Xu J."/>
            <person name="Bruns T."/>
            <person name="Baldrian P."/>
            <person name="Vilgalys R."/>
            <person name="Henrissat B."/>
            <person name="Grigoriev I.V."/>
            <person name="Hibbett D."/>
            <person name="Nagy L.G."/>
            <person name="Martin F.M."/>
        </authorList>
    </citation>
    <scope>NUCLEOTIDE SEQUENCE</scope>
    <source>
        <strain evidence="1">P2</strain>
    </source>
</reference>
<organism evidence="1 2">
    <name type="scientific">Thelephora ganbajun</name>
    <name type="common">Ganba fungus</name>
    <dbReference type="NCBI Taxonomy" id="370292"/>
    <lineage>
        <taxon>Eukaryota</taxon>
        <taxon>Fungi</taxon>
        <taxon>Dikarya</taxon>
        <taxon>Basidiomycota</taxon>
        <taxon>Agaricomycotina</taxon>
        <taxon>Agaricomycetes</taxon>
        <taxon>Thelephorales</taxon>
        <taxon>Thelephoraceae</taxon>
        <taxon>Thelephora</taxon>
    </lineage>
</organism>